<protein>
    <submittedName>
        <fullName evidence="1">Uncharacterized protein</fullName>
    </submittedName>
</protein>
<sequence>MNRQSLELVFCGACSVTSIGIWRVPGSIGATELPSPLTYGKAQNLVINLFLMAMPVILADNPGHICLATILIIFVDGTFVSRVKKGGEGELNLDVGFPYRVKLAETEKKLNHKKLKAPTISRALKHRKELVPKVDPLPPTPVAATYDIGMYATSKNVTNACTDTSVAIRNAATMRVRRTMIRRTAHTVPTSMIVTPIINGTWFLKETFWKLSFKEI</sequence>
<keyword evidence="2" id="KW-1185">Reference proteome</keyword>
<dbReference type="EMBL" id="ML001850">
    <property type="protein sequence ID" value="RKO82964.1"/>
    <property type="molecule type" value="Genomic_DNA"/>
</dbReference>
<accession>A0A4P9VTV1</accession>
<dbReference type="AlphaFoldDB" id="A0A4P9VTV1"/>
<evidence type="ECO:0000313" key="1">
    <source>
        <dbReference type="EMBL" id="RKO82964.1"/>
    </source>
</evidence>
<reference evidence="2" key="1">
    <citation type="journal article" date="2018" name="Nat. Microbiol.">
        <title>Leveraging single-cell genomics to expand the fungal tree of life.</title>
        <authorList>
            <person name="Ahrendt S.R."/>
            <person name="Quandt C.A."/>
            <person name="Ciobanu D."/>
            <person name="Clum A."/>
            <person name="Salamov A."/>
            <person name="Andreopoulos B."/>
            <person name="Cheng J.F."/>
            <person name="Woyke T."/>
            <person name="Pelin A."/>
            <person name="Henrissat B."/>
            <person name="Reynolds N.K."/>
            <person name="Benny G.L."/>
            <person name="Smith M.E."/>
            <person name="James T.Y."/>
            <person name="Grigoriev I.V."/>
        </authorList>
    </citation>
    <scope>NUCLEOTIDE SEQUENCE [LARGE SCALE GENOMIC DNA]</scope>
</reference>
<gene>
    <name evidence="1" type="ORF">BDK51DRAFT_49109</name>
</gene>
<name>A0A4P9VTV1_9FUNG</name>
<organism evidence="1 2">
    <name type="scientific">Blyttiomyces helicus</name>
    <dbReference type="NCBI Taxonomy" id="388810"/>
    <lineage>
        <taxon>Eukaryota</taxon>
        <taxon>Fungi</taxon>
        <taxon>Fungi incertae sedis</taxon>
        <taxon>Chytridiomycota</taxon>
        <taxon>Chytridiomycota incertae sedis</taxon>
        <taxon>Chytridiomycetes</taxon>
        <taxon>Chytridiomycetes incertae sedis</taxon>
        <taxon>Blyttiomyces</taxon>
    </lineage>
</organism>
<proteinExistence type="predicted"/>
<dbReference type="Proteomes" id="UP000269721">
    <property type="component" value="Unassembled WGS sequence"/>
</dbReference>
<evidence type="ECO:0000313" key="2">
    <source>
        <dbReference type="Proteomes" id="UP000269721"/>
    </source>
</evidence>